<keyword evidence="3" id="KW-1185">Reference proteome</keyword>
<proteinExistence type="predicted"/>
<comment type="caution">
    <text evidence="2">The sequence shown here is derived from an EMBL/GenBank/DDBJ whole genome shotgun (WGS) entry which is preliminary data.</text>
</comment>
<dbReference type="EMBL" id="JACAZI010000019">
    <property type="protein sequence ID" value="KAF7339968.1"/>
    <property type="molecule type" value="Genomic_DNA"/>
</dbReference>
<gene>
    <name evidence="2" type="ORF">MVEN_01914500</name>
</gene>
<feature type="compositionally biased region" description="Basic and acidic residues" evidence="1">
    <location>
        <begin position="107"/>
        <end position="128"/>
    </location>
</feature>
<dbReference type="Proteomes" id="UP000620124">
    <property type="component" value="Unassembled WGS sequence"/>
</dbReference>
<evidence type="ECO:0000313" key="2">
    <source>
        <dbReference type="EMBL" id="KAF7339968.1"/>
    </source>
</evidence>
<feature type="region of interest" description="Disordered" evidence="1">
    <location>
        <begin position="1"/>
        <end position="234"/>
    </location>
</feature>
<accession>A0A8H6XF29</accession>
<feature type="compositionally biased region" description="Polar residues" evidence="1">
    <location>
        <begin position="66"/>
        <end position="78"/>
    </location>
</feature>
<sequence length="234" mass="25245">MASRPRPRIPATFPTGMRLHPPFGSPTPCPWPLLQRRASSAPDKAPSTLKRKRVVSADVAQAGPIQYSQIVPSTSSAHGTKAGDNEPPRKVLILDTALQKGTPASKPTDKGRKKEPRLGQRLRDEKAVVKSKGKTRASSIDNRGAAKGKSKARPSEMIDQGKKPLAKSVNGKGQAHASPNTDEDDNAQADGLRVITRRVVSIVLRTSSKPPSTQKTQNAELPGTRWLSRTPRPQ</sequence>
<feature type="compositionally biased region" description="Basic and acidic residues" evidence="1">
    <location>
        <begin position="153"/>
        <end position="162"/>
    </location>
</feature>
<evidence type="ECO:0000256" key="1">
    <source>
        <dbReference type="SAM" id="MobiDB-lite"/>
    </source>
</evidence>
<protein>
    <submittedName>
        <fullName evidence="2">Uncharacterized protein</fullName>
    </submittedName>
</protein>
<name>A0A8H6XF29_9AGAR</name>
<evidence type="ECO:0000313" key="3">
    <source>
        <dbReference type="Proteomes" id="UP000620124"/>
    </source>
</evidence>
<feature type="compositionally biased region" description="Polar residues" evidence="1">
    <location>
        <begin position="204"/>
        <end position="219"/>
    </location>
</feature>
<dbReference type="AlphaFoldDB" id="A0A8H6XF29"/>
<organism evidence="2 3">
    <name type="scientific">Mycena venus</name>
    <dbReference type="NCBI Taxonomy" id="2733690"/>
    <lineage>
        <taxon>Eukaryota</taxon>
        <taxon>Fungi</taxon>
        <taxon>Dikarya</taxon>
        <taxon>Basidiomycota</taxon>
        <taxon>Agaricomycotina</taxon>
        <taxon>Agaricomycetes</taxon>
        <taxon>Agaricomycetidae</taxon>
        <taxon>Agaricales</taxon>
        <taxon>Marasmiineae</taxon>
        <taxon>Mycenaceae</taxon>
        <taxon>Mycena</taxon>
    </lineage>
</organism>
<reference evidence="2" key="1">
    <citation type="submission" date="2020-05" db="EMBL/GenBank/DDBJ databases">
        <title>Mycena genomes resolve the evolution of fungal bioluminescence.</title>
        <authorList>
            <person name="Tsai I.J."/>
        </authorList>
    </citation>
    <scope>NUCLEOTIDE SEQUENCE</scope>
    <source>
        <strain evidence="2">CCC161011</strain>
    </source>
</reference>